<sequence>MADVPSFVGNSSIWSLVPDSCQSRVDSSKATEEGADRFYRRWSSFVQSLMVDSTPGIVLGSISAAGFTLFCLWMCVYFRRRKIIRRARRDRKAQRAEAKQVQQAQQAQFMTVGDDGKPANAAPEAGSTGWRGRLAQWWQEFTAGQALKWCMVLMAAAVVGVSAWGLAESITATNDLISDFWQIVDGVYNLVAELNASLQQLGTSLGGAAKTLTDVQGALQTVVNTVQGVPIVGPILGNALPMDKINGFLGGTATDAIGALNNASALVLNDIVPVVNNTVLPVIESLKDNNEAWSLDVQNKWRYVVIAVLFGLLILLSIAVAAACFWMKWGLSATFLVACLWALNAVVMFLGMGMLNGAKGVANDACLYGEETVIRLLNESVQGDTGAKVQSALRYYREHCDAGEGCGNPLLTNATDQCNPELTAALLRQFADIEIHSTLVTVWDLADQLPSIANLLNGIKLPTIPLVNFDLNTITRPIAEGADSLQGLLEDVCNTTLLLVRENRVWPIYVGIKSYVCCDLTNSIHDVYVPWVTAGSLTLVLCLLASVRVITATVKPVGRSGGAPQDGAETGGKAAQFADSAAGAGKGSAPPDVTAQEPFAVLGS</sequence>
<gene>
    <name evidence="3" type="ORF">COHA_003654</name>
</gene>
<evidence type="ECO:0000256" key="1">
    <source>
        <dbReference type="SAM" id="MobiDB-lite"/>
    </source>
</evidence>
<proteinExistence type="predicted"/>
<keyword evidence="2" id="KW-0472">Membrane</keyword>
<evidence type="ECO:0000313" key="3">
    <source>
        <dbReference type="EMBL" id="KAI7842724.1"/>
    </source>
</evidence>
<feature type="transmembrane region" description="Helical" evidence="2">
    <location>
        <begin position="303"/>
        <end position="326"/>
    </location>
</feature>
<dbReference type="AlphaFoldDB" id="A0AAD5DUM5"/>
<keyword evidence="2" id="KW-1133">Transmembrane helix</keyword>
<feature type="compositionally biased region" description="Low complexity" evidence="1">
    <location>
        <begin position="581"/>
        <end position="592"/>
    </location>
</feature>
<feature type="transmembrane region" description="Helical" evidence="2">
    <location>
        <begin position="146"/>
        <end position="167"/>
    </location>
</feature>
<keyword evidence="4" id="KW-1185">Reference proteome</keyword>
<keyword evidence="2" id="KW-0812">Transmembrane</keyword>
<evidence type="ECO:0000313" key="4">
    <source>
        <dbReference type="Proteomes" id="UP001205105"/>
    </source>
</evidence>
<protein>
    <submittedName>
        <fullName evidence="3">Uncharacterized protein</fullName>
    </submittedName>
</protein>
<evidence type="ECO:0000256" key="2">
    <source>
        <dbReference type="SAM" id="Phobius"/>
    </source>
</evidence>
<comment type="caution">
    <text evidence="3">The sequence shown here is derived from an EMBL/GenBank/DDBJ whole genome shotgun (WGS) entry which is preliminary data.</text>
</comment>
<dbReference type="Proteomes" id="UP001205105">
    <property type="component" value="Unassembled WGS sequence"/>
</dbReference>
<accession>A0AAD5DUM5</accession>
<name>A0AAD5DUM5_9CHLO</name>
<feature type="transmembrane region" description="Helical" evidence="2">
    <location>
        <begin position="333"/>
        <end position="355"/>
    </location>
</feature>
<reference evidence="3" key="1">
    <citation type="submission" date="2020-11" db="EMBL/GenBank/DDBJ databases">
        <title>Chlorella ohadii genome sequencing and assembly.</title>
        <authorList>
            <person name="Murik O."/>
            <person name="Treves H."/>
            <person name="Kedem I."/>
            <person name="Shotland Y."/>
            <person name="Kaplan A."/>
        </authorList>
    </citation>
    <scope>NUCLEOTIDE SEQUENCE</scope>
    <source>
        <strain evidence="3">1</strain>
    </source>
</reference>
<feature type="transmembrane region" description="Helical" evidence="2">
    <location>
        <begin position="57"/>
        <end position="78"/>
    </location>
</feature>
<feature type="region of interest" description="Disordered" evidence="1">
    <location>
        <begin position="581"/>
        <end position="604"/>
    </location>
</feature>
<organism evidence="3 4">
    <name type="scientific">Chlorella ohadii</name>
    <dbReference type="NCBI Taxonomy" id="2649997"/>
    <lineage>
        <taxon>Eukaryota</taxon>
        <taxon>Viridiplantae</taxon>
        <taxon>Chlorophyta</taxon>
        <taxon>core chlorophytes</taxon>
        <taxon>Trebouxiophyceae</taxon>
        <taxon>Chlorellales</taxon>
        <taxon>Chlorellaceae</taxon>
        <taxon>Chlorella clade</taxon>
        <taxon>Chlorella</taxon>
    </lineage>
</organism>
<dbReference type="EMBL" id="JADXDR010000049">
    <property type="protein sequence ID" value="KAI7842724.1"/>
    <property type="molecule type" value="Genomic_DNA"/>
</dbReference>